<dbReference type="InterPro" id="IPR012674">
    <property type="entry name" value="Calycin"/>
</dbReference>
<dbReference type="PROSITE" id="PS00214">
    <property type="entry name" value="FABP"/>
    <property type="match status" value="1"/>
</dbReference>
<dbReference type="Proteomes" id="UP001231518">
    <property type="component" value="Chromosome 21"/>
</dbReference>
<organism evidence="3 4">
    <name type="scientific">Mythimna separata</name>
    <name type="common">Oriental armyworm</name>
    <name type="synonym">Pseudaletia separata</name>
    <dbReference type="NCBI Taxonomy" id="271217"/>
    <lineage>
        <taxon>Eukaryota</taxon>
        <taxon>Metazoa</taxon>
        <taxon>Ecdysozoa</taxon>
        <taxon>Arthropoda</taxon>
        <taxon>Hexapoda</taxon>
        <taxon>Insecta</taxon>
        <taxon>Pterygota</taxon>
        <taxon>Neoptera</taxon>
        <taxon>Endopterygota</taxon>
        <taxon>Lepidoptera</taxon>
        <taxon>Glossata</taxon>
        <taxon>Ditrysia</taxon>
        <taxon>Noctuoidea</taxon>
        <taxon>Noctuidae</taxon>
        <taxon>Noctuinae</taxon>
        <taxon>Hadenini</taxon>
        <taxon>Mythimna</taxon>
    </lineage>
</organism>
<comment type="caution">
    <text evidence="3">The sequence shown here is derived from an EMBL/GenBank/DDBJ whole genome shotgun (WGS) entry which is preliminary data.</text>
</comment>
<protein>
    <recommendedName>
        <fullName evidence="2">Cytosolic fatty-acid binding proteins domain-containing protein</fullName>
    </recommendedName>
</protein>
<gene>
    <name evidence="3" type="ORF">PYW07_008313</name>
</gene>
<keyword evidence="4" id="KW-1185">Reference proteome</keyword>
<proteinExistence type="predicted"/>
<dbReference type="SUPFAM" id="SSF50814">
    <property type="entry name" value="Lipocalins"/>
    <property type="match status" value="1"/>
</dbReference>
<accession>A0AAD7YCV9</accession>
<dbReference type="InterPro" id="IPR000463">
    <property type="entry name" value="Fatty_acid-bd"/>
</dbReference>
<dbReference type="CDD" id="cd19448">
    <property type="entry name" value="FABP_pancrustacea"/>
    <property type="match status" value="1"/>
</dbReference>
<evidence type="ECO:0000313" key="4">
    <source>
        <dbReference type="Proteomes" id="UP001231518"/>
    </source>
</evidence>
<sequence length="368" mass="41759">MNREWKTSLDANLVVINDNIKSIRSDLETYMKETKKDMDCLRSENVQIKASVAKLSEEVAETISSTQFISNQYDDFQKQFNSLEERLSNESAIKALEAKIDYLEQQARQCNLELSNIPERREENLFTILVEIGKKVKLAIPRDEITALHRVPHAASNERPKNIIVMFKTHSLRDNILSAYRLKKGLTSTDLGISGASRIVYINEHLTLHKKQLLRETREVAKKYNFKPPETAAKMSFLGKNYTFVKQENFDGFLKSAGVPDEKIEATLKFSPDQKLVQDGDTYTYITATPEGPSERKFKSGEEFDDVIGSDKTPIKSTYVVDGNTVTQTIVSPSGTATFKREYNGDELVVTITSDKWDGVAKRFYKAA</sequence>
<feature type="domain" description="Cytosolic fatty-acid binding proteins" evidence="2">
    <location>
        <begin position="240"/>
        <end position="257"/>
    </location>
</feature>
<dbReference type="InterPro" id="IPR004244">
    <property type="entry name" value="Transposase_22"/>
</dbReference>
<evidence type="ECO:0000259" key="2">
    <source>
        <dbReference type="PROSITE" id="PS00214"/>
    </source>
</evidence>
<dbReference type="EMBL" id="JARGEI010000022">
    <property type="protein sequence ID" value="KAJ8711071.1"/>
    <property type="molecule type" value="Genomic_DNA"/>
</dbReference>
<name>A0AAD7YCV9_MYTSE</name>
<dbReference type="PANTHER" id="PTHR11505">
    <property type="entry name" value="L1 TRANSPOSABLE ELEMENT-RELATED"/>
    <property type="match status" value="1"/>
</dbReference>
<feature type="coiled-coil region" evidence="1">
    <location>
        <begin position="31"/>
        <end position="58"/>
    </location>
</feature>
<keyword evidence="1" id="KW-0175">Coiled coil</keyword>
<reference evidence="3" key="1">
    <citation type="submission" date="2023-03" db="EMBL/GenBank/DDBJ databases">
        <title>Chromosome-level genomes of two armyworms, Mythimna separata and Mythimna loreyi, provide insights into the biosynthesis and reception of sex pheromones.</title>
        <authorList>
            <person name="Zhao H."/>
        </authorList>
    </citation>
    <scope>NUCLEOTIDE SEQUENCE</scope>
    <source>
        <strain evidence="3">BeijingLab</strain>
        <tissue evidence="3">Pupa</tissue>
    </source>
</reference>
<dbReference type="Gene3D" id="3.30.70.1820">
    <property type="entry name" value="L1 transposable element, RRM domain"/>
    <property type="match status" value="1"/>
</dbReference>
<evidence type="ECO:0000256" key="1">
    <source>
        <dbReference type="SAM" id="Coils"/>
    </source>
</evidence>
<evidence type="ECO:0000313" key="3">
    <source>
        <dbReference type="EMBL" id="KAJ8711071.1"/>
    </source>
</evidence>
<dbReference type="AlphaFoldDB" id="A0AAD7YCV9"/>
<dbReference type="GO" id="GO:0008289">
    <property type="term" value="F:lipid binding"/>
    <property type="evidence" value="ECO:0007669"/>
    <property type="project" value="InterPro"/>
</dbReference>
<dbReference type="Gene3D" id="2.40.128.20">
    <property type="match status" value="1"/>
</dbReference>